<dbReference type="EMBL" id="MHIF01000070">
    <property type="protein sequence ID" value="OGY45854.1"/>
    <property type="molecule type" value="Genomic_DNA"/>
</dbReference>
<evidence type="ECO:0000313" key="2">
    <source>
        <dbReference type="EMBL" id="OGY45854.1"/>
    </source>
</evidence>
<dbReference type="SUPFAM" id="SSF143422">
    <property type="entry name" value="Transposase IS200-like"/>
    <property type="match status" value="1"/>
</dbReference>
<dbReference type="PANTHER" id="PTHR36966">
    <property type="entry name" value="REP-ASSOCIATED TYROSINE TRANSPOSASE"/>
    <property type="match status" value="1"/>
</dbReference>
<protein>
    <recommendedName>
        <fullName evidence="1">Transposase IS200-like domain-containing protein</fullName>
    </recommendedName>
</protein>
<accession>A0A1G1Y0Y8</accession>
<comment type="caution">
    <text evidence="2">The sequence shown here is derived from an EMBL/GenBank/DDBJ whole genome shotgun (WGS) entry which is preliminary data.</text>
</comment>
<dbReference type="GO" id="GO:0043565">
    <property type="term" value="F:sequence-specific DNA binding"/>
    <property type="evidence" value="ECO:0007669"/>
    <property type="project" value="TreeGrafter"/>
</dbReference>
<feature type="domain" description="Transposase IS200-like" evidence="1">
    <location>
        <begin position="21"/>
        <end position="204"/>
    </location>
</feature>
<organism evidence="2 3">
    <name type="scientific">Candidatus Buchananbacteria bacterium RIFCSPHIGHO2_01_FULL_46_12</name>
    <dbReference type="NCBI Taxonomy" id="1797536"/>
    <lineage>
        <taxon>Bacteria</taxon>
        <taxon>Candidatus Buchananiibacteriota</taxon>
    </lineage>
</organism>
<dbReference type="InterPro" id="IPR036515">
    <property type="entry name" value="Transposase_17_sf"/>
</dbReference>
<dbReference type="InterPro" id="IPR052715">
    <property type="entry name" value="RAYT_transposase"/>
</dbReference>
<dbReference type="Proteomes" id="UP000178432">
    <property type="component" value="Unassembled WGS sequence"/>
</dbReference>
<reference evidence="2 3" key="1">
    <citation type="journal article" date="2016" name="Nat. Commun.">
        <title>Thousands of microbial genomes shed light on interconnected biogeochemical processes in an aquifer system.</title>
        <authorList>
            <person name="Anantharaman K."/>
            <person name="Brown C.T."/>
            <person name="Hug L.A."/>
            <person name="Sharon I."/>
            <person name="Castelle C.J."/>
            <person name="Probst A.J."/>
            <person name="Thomas B.C."/>
            <person name="Singh A."/>
            <person name="Wilkins M.J."/>
            <person name="Karaoz U."/>
            <person name="Brodie E.L."/>
            <person name="Williams K.H."/>
            <person name="Hubbard S.S."/>
            <person name="Banfield J.F."/>
        </authorList>
    </citation>
    <scope>NUCLEOTIDE SEQUENCE [LARGE SCALE GENOMIC DNA]</scope>
</reference>
<sequence length="216" mass="25220">MVYNPLIYGRHSIRLTGFDYSQNGYYFITICTYEREYLFGKISDNKMALNQLGEIIKEEWLNTEKIRKNVKIGKFKIMPNHIHGIIIINNNGIETADCRGVLQQNNNGDDGRGVLQYAPTSDQINKFDPLLYASIDDFTNKQVKFKSPSQTIGSIIRGFKSAAAKKINLLLKSPGQPVWQRNYYEHIISDDADYWRIVNYIEMNLEKWEFDRNYKK</sequence>
<name>A0A1G1Y0Y8_9BACT</name>
<dbReference type="GO" id="GO:0006313">
    <property type="term" value="P:DNA transposition"/>
    <property type="evidence" value="ECO:0007669"/>
    <property type="project" value="InterPro"/>
</dbReference>
<dbReference type="PANTHER" id="PTHR36966:SF1">
    <property type="entry name" value="REP-ASSOCIATED TYROSINE TRANSPOSASE"/>
    <property type="match status" value="1"/>
</dbReference>
<evidence type="ECO:0000313" key="3">
    <source>
        <dbReference type="Proteomes" id="UP000178432"/>
    </source>
</evidence>
<proteinExistence type="predicted"/>
<dbReference type="GO" id="GO:0004803">
    <property type="term" value="F:transposase activity"/>
    <property type="evidence" value="ECO:0007669"/>
    <property type="project" value="InterPro"/>
</dbReference>
<dbReference type="AlphaFoldDB" id="A0A1G1Y0Y8"/>
<gene>
    <name evidence="2" type="ORF">A2663_04410</name>
</gene>
<evidence type="ECO:0000259" key="1">
    <source>
        <dbReference type="SMART" id="SM01321"/>
    </source>
</evidence>
<dbReference type="SMART" id="SM01321">
    <property type="entry name" value="Y1_Tnp"/>
    <property type="match status" value="1"/>
</dbReference>
<dbReference type="Gene3D" id="3.30.70.1290">
    <property type="entry name" value="Transposase IS200-like"/>
    <property type="match status" value="1"/>
</dbReference>
<dbReference type="InterPro" id="IPR002686">
    <property type="entry name" value="Transposase_17"/>
</dbReference>